<keyword evidence="1" id="KW-1133">Transmembrane helix</keyword>
<dbReference type="EMBL" id="NIBS01000006">
    <property type="protein sequence ID" value="PHM28213.1"/>
    <property type="molecule type" value="Genomic_DNA"/>
</dbReference>
<feature type="transmembrane region" description="Helical" evidence="1">
    <location>
        <begin position="67"/>
        <end position="89"/>
    </location>
</feature>
<organism evidence="2 3">
    <name type="scientific">Xenorhabdus budapestensis</name>
    <dbReference type="NCBI Taxonomy" id="290110"/>
    <lineage>
        <taxon>Bacteria</taxon>
        <taxon>Pseudomonadati</taxon>
        <taxon>Pseudomonadota</taxon>
        <taxon>Gammaproteobacteria</taxon>
        <taxon>Enterobacterales</taxon>
        <taxon>Morganellaceae</taxon>
        <taxon>Xenorhabdus</taxon>
    </lineage>
</organism>
<gene>
    <name evidence="2" type="ORF">Xbud_01609</name>
</gene>
<evidence type="ECO:0000313" key="2">
    <source>
        <dbReference type="EMBL" id="PHM28213.1"/>
    </source>
</evidence>
<dbReference type="AlphaFoldDB" id="A0A2D0J1N8"/>
<comment type="caution">
    <text evidence="2">The sequence shown here is derived from an EMBL/GenBank/DDBJ whole genome shotgun (WGS) entry which is preliminary data.</text>
</comment>
<dbReference type="Proteomes" id="UP000225833">
    <property type="component" value="Unassembled WGS sequence"/>
</dbReference>
<accession>A0A2D0J1N8</accession>
<name>A0A2D0J1N8_XENBU</name>
<evidence type="ECO:0000256" key="1">
    <source>
        <dbReference type="SAM" id="Phobius"/>
    </source>
</evidence>
<keyword evidence="1" id="KW-0472">Membrane</keyword>
<keyword evidence="1" id="KW-0812">Transmembrane</keyword>
<dbReference type="OrthoDB" id="6445625at2"/>
<proteinExistence type="predicted"/>
<reference evidence="2 3" key="1">
    <citation type="journal article" date="2017" name="Nat. Microbiol.">
        <title>Natural product diversity associated with the nematode symbionts Photorhabdus and Xenorhabdus.</title>
        <authorList>
            <person name="Tobias N.J."/>
            <person name="Wolff H."/>
            <person name="Djahanschiri B."/>
            <person name="Grundmann F."/>
            <person name="Kronenwerth M."/>
            <person name="Shi Y.M."/>
            <person name="Simonyi S."/>
            <person name="Grun P."/>
            <person name="Shapiro-Ilan D."/>
            <person name="Pidot S.J."/>
            <person name="Stinear T.P."/>
            <person name="Ebersberger I."/>
            <person name="Bode H.B."/>
        </authorList>
    </citation>
    <scope>NUCLEOTIDE SEQUENCE [LARGE SCALE GENOMIC DNA]</scope>
    <source>
        <strain evidence="2 3">DSM 16342</strain>
    </source>
</reference>
<evidence type="ECO:0000313" key="3">
    <source>
        <dbReference type="Proteomes" id="UP000225833"/>
    </source>
</evidence>
<feature type="transmembrane region" description="Helical" evidence="1">
    <location>
        <begin position="6"/>
        <end position="22"/>
    </location>
</feature>
<sequence>MTYIIISLLMLIPFFFIVRRFLLSTHVHYNVFGIILTILAISFHMYVFRFGHPPLVHSELPHHSIIFYGSVAAALLHCLIYSICFKLYYDDKDFYDDH</sequence>
<protein>
    <submittedName>
        <fullName evidence="2">Uncharacterized protein</fullName>
    </submittedName>
</protein>
<feature type="transmembrane region" description="Helical" evidence="1">
    <location>
        <begin position="29"/>
        <end position="47"/>
    </location>
</feature>